<proteinExistence type="inferred from homology"/>
<dbReference type="InterPro" id="IPR008183">
    <property type="entry name" value="Aldose_1/G6P_1-epimerase"/>
</dbReference>
<evidence type="ECO:0000256" key="3">
    <source>
        <dbReference type="ARBA" id="ARBA00005028"/>
    </source>
</evidence>
<evidence type="ECO:0000256" key="1">
    <source>
        <dbReference type="ARBA" id="ARBA00001712"/>
    </source>
</evidence>
<dbReference type="PANTHER" id="PTHR10091:SF0">
    <property type="entry name" value="GALACTOSE MUTAROTASE"/>
    <property type="match status" value="1"/>
</dbReference>
<evidence type="ECO:0000313" key="10">
    <source>
        <dbReference type="Proteomes" id="UP001642540"/>
    </source>
</evidence>
<comment type="similarity">
    <text evidence="4 8">Belongs to the aldose epimerase family.</text>
</comment>
<evidence type="ECO:0000256" key="8">
    <source>
        <dbReference type="PIRNR" id="PIRNR005096"/>
    </source>
</evidence>
<dbReference type="EC" id="5.1.3.3" evidence="8"/>
<evidence type="ECO:0000256" key="5">
    <source>
        <dbReference type="ARBA" id="ARBA00023235"/>
    </source>
</evidence>
<dbReference type="Gene3D" id="2.70.98.10">
    <property type="match status" value="1"/>
</dbReference>
<comment type="function">
    <text evidence="7">Mutarotase that catalyzes the interconversion of beta-D-galactose and alpha-D-galactose during galactose metabolism. Beta-D-galactose is metabolized in the liver into glucose 1-phosphate, the primary metabolic fuel, by the action of four enzymes that constitute the Leloir pathway: GALM, GALK1 (galactokinase), GALT (galactose-1-phosphate uridylyltransferase) and GALE (UDP-galactose-4'-epimerase). Involved in the maintenance of the equilibrium between the beta- and alpha-anomers of galactose, therefore ensuring a sufficient supply of the alpha-anomer for GALK1. Also active on D-glucose although shows a preference for galactose over glucose.</text>
</comment>
<comment type="pathway">
    <text evidence="2">Carbohydrate metabolism; galactose metabolism.</text>
</comment>
<evidence type="ECO:0000256" key="2">
    <source>
        <dbReference type="ARBA" id="ARBA00004947"/>
    </source>
</evidence>
<reference evidence="9 10" key="1">
    <citation type="submission" date="2024-08" db="EMBL/GenBank/DDBJ databases">
        <authorList>
            <person name="Cucini C."/>
            <person name="Frati F."/>
        </authorList>
    </citation>
    <scope>NUCLEOTIDE SEQUENCE [LARGE SCALE GENOMIC DNA]</scope>
</reference>
<dbReference type="PANTHER" id="PTHR10091">
    <property type="entry name" value="ALDOSE-1-EPIMERASE"/>
    <property type="match status" value="1"/>
</dbReference>
<evidence type="ECO:0000256" key="4">
    <source>
        <dbReference type="ARBA" id="ARBA00006206"/>
    </source>
</evidence>
<dbReference type="Proteomes" id="UP001642540">
    <property type="component" value="Unassembled WGS sequence"/>
</dbReference>
<accession>A0ABP1RYJ1</accession>
<evidence type="ECO:0000313" key="9">
    <source>
        <dbReference type="EMBL" id="CAL8139078.1"/>
    </source>
</evidence>
<dbReference type="EMBL" id="CAXLJM020000124">
    <property type="protein sequence ID" value="CAL8139078.1"/>
    <property type="molecule type" value="Genomic_DNA"/>
</dbReference>
<keyword evidence="6 8" id="KW-0119">Carbohydrate metabolism</keyword>
<name>A0ABP1RYJ1_9HEXA</name>
<comment type="catalytic activity">
    <reaction evidence="8">
        <text>alpha-D-glucose = beta-D-glucose</text>
        <dbReference type="Rhea" id="RHEA:10264"/>
        <dbReference type="ChEBI" id="CHEBI:15903"/>
        <dbReference type="ChEBI" id="CHEBI:17925"/>
        <dbReference type="EC" id="5.1.3.3"/>
    </reaction>
</comment>
<dbReference type="PIRSF" id="PIRSF005096">
    <property type="entry name" value="GALM"/>
    <property type="match status" value="1"/>
</dbReference>
<organism evidence="9 10">
    <name type="scientific">Orchesella dallaii</name>
    <dbReference type="NCBI Taxonomy" id="48710"/>
    <lineage>
        <taxon>Eukaryota</taxon>
        <taxon>Metazoa</taxon>
        <taxon>Ecdysozoa</taxon>
        <taxon>Arthropoda</taxon>
        <taxon>Hexapoda</taxon>
        <taxon>Collembola</taxon>
        <taxon>Entomobryomorpha</taxon>
        <taxon>Entomobryoidea</taxon>
        <taxon>Orchesellidae</taxon>
        <taxon>Orchesellinae</taxon>
        <taxon>Orchesella</taxon>
    </lineage>
</organism>
<protein>
    <recommendedName>
        <fullName evidence="8">Aldose 1-epimerase</fullName>
        <ecNumber evidence="8">5.1.3.3</ecNumber>
    </recommendedName>
</protein>
<keyword evidence="10" id="KW-1185">Reference proteome</keyword>
<dbReference type="SUPFAM" id="SSF74650">
    <property type="entry name" value="Galactose mutarotase-like"/>
    <property type="match status" value="1"/>
</dbReference>
<comment type="caution">
    <text evidence="9">The sequence shown here is derived from an EMBL/GenBank/DDBJ whole genome shotgun (WGS) entry which is preliminary data.</text>
</comment>
<keyword evidence="5 8" id="KW-0413">Isomerase</keyword>
<dbReference type="InterPro" id="IPR014718">
    <property type="entry name" value="GH-type_carb-bd"/>
</dbReference>
<comment type="catalytic activity">
    <reaction evidence="1">
        <text>alpha-D-galactose = beta-D-galactose</text>
        <dbReference type="Rhea" id="RHEA:28675"/>
        <dbReference type="ChEBI" id="CHEBI:27667"/>
        <dbReference type="ChEBI" id="CHEBI:28061"/>
        <dbReference type="EC" id="5.1.3.3"/>
    </reaction>
    <physiologicalReaction direction="right-to-left" evidence="1">
        <dbReference type="Rhea" id="RHEA:28677"/>
    </physiologicalReaction>
</comment>
<sequence>MSMFHVNQSVINQASFSLQILLRYLPEGEKAIMTPTKITEDTFGTIQDPNTNKSETVRRFTLENGNGVIVQIINYGATITSLKVPSRDGQLSDIVLGFDNISGYLGQQPYFGATIGRVANRIGKGRFSVDGQDYQAPVNNGENSLHGGVKGFDKKLWEAKILQGNQLVFSLLSQDGDQGYPGDLIAQVTYELTADSQLKFDYQAVSTKSTPIVLTNHSYFNLSGHENADKKLEGHFVQLNCDNYTPLDGGLVTTGEIRPVEGSVYDLKSSTDLAGLLKQFPKGPNGYDNNFCVNRNQGESVRLAGRVQDKKSGRVLEVHTDQPGVQFYTANFLPDPEEQGKEPINGKGGAKYWKHGAFCLETQNYPNAVNHKHFPNAILKPGEVYRHAVIYKLFTVQ</sequence>
<dbReference type="Pfam" id="PF01263">
    <property type="entry name" value="Aldose_epim"/>
    <property type="match status" value="1"/>
</dbReference>
<evidence type="ECO:0000256" key="7">
    <source>
        <dbReference type="ARBA" id="ARBA00045743"/>
    </source>
</evidence>
<dbReference type="InterPro" id="IPR011013">
    <property type="entry name" value="Gal_mutarotase_sf_dom"/>
</dbReference>
<dbReference type="CDD" id="cd09019">
    <property type="entry name" value="galactose_mutarotase_like"/>
    <property type="match status" value="1"/>
</dbReference>
<comment type="pathway">
    <text evidence="3 8">Carbohydrate metabolism; hexose metabolism.</text>
</comment>
<dbReference type="NCBIfam" id="NF008277">
    <property type="entry name" value="PRK11055.1"/>
    <property type="match status" value="1"/>
</dbReference>
<gene>
    <name evidence="9" type="ORF">ODALV1_LOCUS27677</name>
</gene>
<dbReference type="InterPro" id="IPR015443">
    <property type="entry name" value="Aldose_1-epimerase"/>
</dbReference>
<dbReference type="InterPro" id="IPR047215">
    <property type="entry name" value="Galactose_mutarotase-like"/>
</dbReference>
<evidence type="ECO:0000256" key="6">
    <source>
        <dbReference type="ARBA" id="ARBA00023277"/>
    </source>
</evidence>